<evidence type="ECO:0000256" key="1">
    <source>
        <dbReference type="SAM" id="Phobius"/>
    </source>
</evidence>
<name>A0A2P2PCC3_RHIMU</name>
<dbReference type="EMBL" id="GGEC01071835">
    <property type="protein sequence ID" value="MBX52319.1"/>
    <property type="molecule type" value="Transcribed_RNA"/>
</dbReference>
<protein>
    <submittedName>
        <fullName evidence="2">Uncharacterized protein</fullName>
    </submittedName>
</protein>
<dbReference type="AlphaFoldDB" id="A0A2P2PCC3"/>
<reference evidence="2" key="1">
    <citation type="submission" date="2018-02" db="EMBL/GenBank/DDBJ databases">
        <title>Rhizophora mucronata_Transcriptome.</title>
        <authorList>
            <person name="Meera S.P."/>
            <person name="Sreeshan A."/>
            <person name="Augustine A."/>
        </authorList>
    </citation>
    <scope>NUCLEOTIDE SEQUENCE</scope>
    <source>
        <tissue evidence="2">Leaf</tissue>
    </source>
</reference>
<keyword evidence="1" id="KW-0812">Transmembrane</keyword>
<evidence type="ECO:0000313" key="2">
    <source>
        <dbReference type="EMBL" id="MBX52319.1"/>
    </source>
</evidence>
<organism evidence="2">
    <name type="scientific">Rhizophora mucronata</name>
    <name type="common">Asiatic mangrove</name>
    <dbReference type="NCBI Taxonomy" id="61149"/>
    <lineage>
        <taxon>Eukaryota</taxon>
        <taxon>Viridiplantae</taxon>
        <taxon>Streptophyta</taxon>
        <taxon>Embryophyta</taxon>
        <taxon>Tracheophyta</taxon>
        <taxon>Spermatophyta</taxon>
        <taxon>Magnoliopsida</taxon>
        <taxon>eudicotyledons</taxon>
        <taxon>Gunneridae</taxon>
        <taxon>Pentapetalae</taxon>
        <taxon>rosids</taxon>
        <taxon>fabids</taxon>
        <taxon>Malpighiales</taxon>
        <taxon>Rhizophoraceae</taxon>
        <taxon>Rhizophora</taxon>
    </lineage>
</organism>
<keyword evidence="1" id="KW-1133">Transmembrane helix</keyword>
<feature type="transmembrane region" description="Helical" evidence="1">
    <location>
        <begin position="12"/>
        <end position="29"/>
    </location>
</feature>
<accession>A0A2P2PCC3</accession>
<proteinExistence type="predicted"/>
<keyword evidence="1" id="KW-0472">Membrane</keyword>
<sequence>MSQLNGIWSPYFSYFMIYILLPSNFVRLMRLWEK</sequence>